<evidence type="ECO:0000313" key="11">
    <source>
        <dbReference type="Proteomes" id="UP000490800"/>
    </source>
</evidence>
<protein>
    <submittedName>
        <fullName evidence="10">HAMP domain-containing protein</fullName>
    </submittedName>
</protein>
<feature type="domain" description="HAMP" evidence="9">
    <location>
        <begin position="287"/>
        <end position="339"/>
    </location>
</feature>
<evidence type="ECO:0000313" key="10">
    <source>
        <dbReference type="EMBL" id="MVO98222.1"/>
    </source>
</evidence>
<evidence type="ECO:0000256" key="1">
    <source>
        <dbReference type="ARBA" id="ARBA00004236"/>
    </source>
</evidence>
<evidence type="ECO:0000256" key="5">
    <source>
        <dbReference type="ARBA" id="ARBA00029447"/>
    </source>
</evidence>
<keyword evidence="7" id="KW-1133">Transmembrane helix</keyword>
<dbReference type="CDD" id="cd06225">
    <property type="entry name" value="HAMP"/>
    <property type="match status" value="1"/>
</dbReference>
<keyword evidence="4 6" id="KW-0807">Transducer</keyword>
<dbReference type="SMART" id="SM00283">
    <property type="entry name" value="MA"/>
    <property type="match status" value="1"/>
</dbReference>
<comment type="similarity">
    <text evidence="5">Belongs to the methyl-accepting chemotaxis (MCP) protein family.</text>
</comment>
<evidence type="ECO:0000256" key="3">
    <source>
        <dbReference type="ARBA" id="ARBA00023136"/>
    </source>
</evidence>
<dbReference type="Proteomes" id="UP000490800">
    <property type="component" value="Unassembled WGS sequence"/>
</dbReference>
<dbReference type="InterPro" id="IPR004089">
    <property type="entry name" value="MCPsignal_dom"/>
</dbReference>
<keyword evidence="11" id="KW-1185">Reference proteome</keyword>
<organism evidence="10 11">
    <name type="scientific">Paenibacillus lutrae</name>
    <dbReference type="NCBI Taxonomy" id="2078573"/>
    <lineage>
        <taxon>Bacteria</taxon>
        <taxon>Bacillati</taxon>
        <taxon>Bacillota</taxon>
        <taxon>Bacilli</taxon>
        <taxon>Bacillales</taxon>
        <taxon>Paenibacillaceae</taxon>
        <taxon>Paenibacillus</taxon>
    </lineage>
</organism>
<dbReference type="Gene3D" id="6.10.340.10">
    <property type="match status" value="1"/>
</dbReference>
<dbReference type="InterPro" id="IPR003660">
    <property type="entry name" value="HAMP_dom"/>
</dbReference>
<dbReference type="GO" id="GO:0006935">
    <property type="term" value="P:chemotaxis"/>
    <property type="evidence" value="ECO:0007669"/>
    <property type="project" value="InterPro"/>
</dbReference>
<dbReference type="SMART" id="SM00304">
    <property type="entry name" value="HAMP"/>
    <property type="match status" value="1"/>
</dbReference>
<evidence type="ECO:0000256" key="7">
    <source>
        <dbReference type="SAM" id="Phobius"/>
    </source>
</evidence>
<keyword evidence="2" id="KW-1003">Cell membrane</keyword>
<dbReference type="PANTHER" id="PTHR32089:SF112">
    <property type="entry name" value="LYSOZYME-LIKE PROTEIN-RELATED"/>
    <property type="match status" value="1"/>
</dbReference>
<dbReference type="AlphaFoldDB" id="A0A7X3JXQ1"/>
<dbReference type="GO" id="GO:0005886">
    <property type="term" value="C:plasma membrane"/>
    <property type="evidence" value="ECO:0007669"/>
    <property type="project" value="UniProtKB-SubCell"/>
</dbReference>
<dbReference type="EMBL" id="RHLK01000001">
    <property type="protein sequence ID" value="MVO98222.1"/>
    <property type="molecule type" value="Genomic_DNA"/>
</dbReference>
<evidence type="ECO:0000256" key="4">
    <source>
        <dbReference type="ARBA" id="ARBA00023224"/>
    </source>
</evidence>
<evidence type="ECO:0000259" key="8">
    <source>
        <dbReference type="PROSITE" id="PS50111"/>
    </source>
</evidence>
<comment type="caution">
    <text evidence="10">The sequence shown here is derived from an EMBL/GenBank/DDBJ whole genome shotgun (WGS) entry which is preliminary data.</text>
</comment>
<feature type="domain" description="Methyl-accepting transducer" evidence="8">
    <location>
        <begin position="358"/>
        <end position="594"/>
    </location>
</feature>
<keyword evidence="3 7" id="KW-0472">Membrane</keyword>
<dbReference type="SUPFAM" id="SSF58104">
    <property type="entry name" value="Methyl-accepting chemotaxis protein (MCP) signaling domain"/>
    <property type="match status" value="1"/>
</dbReference>
<gene>
    <name evidence="10" type="ORF">EDM21_01485</name>
</gene>
<name>A0A7X3JXQ1_9BACL</name>
<feature type="transmembrane region" description="Helical" evidence="7">
    <location>
        <begin position="263"/>
        <end position="286"/>
    </location>
</feature>
<evidence type="ECO:0000259" key="9">
    <source>
        <dbReference type="PROSITE" id="PS50885"/>
    </source>
</evidence>
<accession>A0A7X3JXQ1</accession>
<dbReference type="Gene3D" id="1.10.287.950">
    <property type="entry name" value="Methyl-accepting chemotaxis protein"/>
    <property type="match status" value="1"/>
</dbReference>
<keyword evidence="7" id="KW-0812">Transmembrane</keyword>
<dbReference type="GO" id="GO:0004888">
    <property type="term" value="F:transmembrane signaling receptor activity"/>
    <property type="evidence" value="ECO:0007669"/>
    <property type="project" value="InterPro"/>
</dbReference>
<dbReference type="PANTHER" id="PTHR32089">
    <property type="entry name" value="METHYL-ACCEPTING CHEMOTAXIS PROTEIN MCPB"/>
    <property type="match status" value="1"/>
</dbReference>
<dbReference type="PROSITE" id="PS50111">
    <property type="entry name" value="CHEMOTAXIS_TRANSDUC_2"/>
    <property type="match status" value="1"/>
</dbReference>
<dbReference type="GO" id="GO:0007165">
    <property type="term" value="P:signal transduction"/>
    <property type="evidence" value="ECO:0007669"/>
    <property type="project" value="UniProtKB-KW"/>
</dbReference>
<comment type="subcellular location">
    <subcellularLocation>
        <location evidence="1">Cell membrane</location>
    </subcellularLocation>
</comment>
<dbReference type="Gene3D" id="3.30.450.20">
    <property type="entry name" value="PAS domain"/>
    <property type="match status" value="1"/>
</dbReference>
<dbReference type="FunFam" id="1.10.287.950:FF:000001">
    <property type="entry name" value="Methyl-accepting chemotaxis sensory transducer"/>
    <property type="match status" value="1"/>
</dbReference>
<proteinExistence type="inferred from homology"/>
<evidence type="ECO:0000256" key="2">
    <source>
        <dbReference type="ARBA" id="ARBA00022475"/>
    </source>
</evidence>
<dbReference type="Pfam" id="PF00015">
    <property type="entry name" value="MCPsignal"/>
    <property type="match status" value="1"/>
</dbReference>
<sequence>MKGFSSFKAFATKRISCCEVPSPITKPDNEAKDCRIKDFYVVSENTTLCVTDHYLIGRKGAETMRKGNKKTALTFFSKNLLFSISGIVLACMIMSVISYFIMSRALTGSLGEQATGIATLWKNRFVAEELKTVQTNYSSDSAIQEKLVSLLDELSEGNANVAQGFLFEPDVVDGAKTRFLSLPTHLLEAGLKPGELFDQPPEMVKAFQTLKQTKSPVIPPIYKDNIGSWLTVLIPVLDQQQQLVAVFGIDVNASVISEQQYKLIWSLVIASLLFLIVGVVVQIFGLKKLLQPIKELISGVEKISKGDLTQKVVVHSNDELGQLSESFNEMVRSLHSTLEQVQVTIEQVGSSSEQLSVSAEDSTKSSTQTAAIVQELATGTEIQAGNIDQTNRAINDISTRVGQIESNSRVVMDKVFSATNLATEGNRAIDMVVRQMNSISSTVNQSAESMKYLVDNALHIGRIVEVINTIANQTNLLALNASIEAARAGEHGRGFAVVAGEVRKLAEQSSNSAQQITSYVESIQEGIQNAVRSMEHGTREVTEGLHLVNQAGSSFNEIHVAVDEVSVNIQVVSTALEQMTSRVSEVLSSMNRILDVTNEGVGGTQNIAASTEQQLASMEEVTSSANALSSMAEELQEKIRQFKL</sequence>
<dbReference type="Pfam" id="PF00672">
    <property type="entry name" value="HAMP"/>
    <property type="match status" value="1"/>
</dbReference>
<feature type="transmembrane region" description="Helical" evidence="7">
    <location>
        <begin position="80"/>
        <end position="102"/>
    </location>
</feature>
<evidence type="ECO:0000256" key="6">
    <source>
        <dbReference type="PROSITE-ProRule" id="PRU00284"/>
    </source>
</evidence>
<dbReference type="PROSITE" id="PS50885">
    <property type="entry name" value="HAMP"/>
    <property type="match status" value="1"/>
</dbReference>
<reference evidence="10 11" key="1">
    <citation type="journal article" date="2019" name="Microorganisms">
        <title>Paenibacillus lutrae sp. nov., A Chitinolytic Species Isolated from A River Otter in Castril Natural Park, Granada, Spain.</title>
        <authorList>
            <person name="Rodriguez M."/>
            <person name="Reina J.C."/>
            <person name="Bejar V."/>
            <person name="Llamas I."/>
        </authorList>
    </citation>
    <scope>NUCLEOTIDE SEQUENCE [LARGE SCALE GENOMIC DNA]</scope>
    <source>
        <strain evidence="10 11">N10</strain>
    </source>
</reference>
<dbReference type="PRINTS" id="PR00260">
    <property type="entry name" value="CHEMTRNSDUCR"/>
</dbReference>
<dbReference type="CDD" id="cd11386">
    <property type="entry name" value="MCP_signal"/>
    <property type="match status" value="1"/>
</dbReference>
<dbReference type="InterPro" id="IPR004090">
    <property type="entry name" value="Chemotax_Me-accpt_rcpt"/>
</dbReference>
<dbReference type="OrthoDB" id="369835at2"/>